<dbReference type="PROSITE" id="PS50053">
    <property type="entry name" value="UBIQUITIN_2"/>
    <property type="match status" value="1"/>
</dbReference>
<evidence type="ECO:0000256" key="1">
    <source>
        <dbReference type="ARBA" id="ARBA00004613"/>
    </source>
</evidence>
<dbReference type="InterPro" id="IPR022617">
    <property type="entry name" value="Rad60/SUMO-like_dom"/>
</dbReference>
<evidence type="ECO:0000256" key="9">
    <source>
        <dbReference type="ARBA" id="ARBA00026105"/>
    </source>
</evidence>
<proteinExistence type="inferred from homology"/>
<keyword evidence="13" id="KW-1185">Reference proteome</keyword>
<feature type="non-terminal residue" evidence="12">
    <location>
        <position position="1"/>
    </location>
</feature>
<comment type="catalytic activity">
    <reaction evidence="8">
        <text>a 4-O-methyl-alpha-D-glucuronosyl ester derivative + H2O = 4-O-methyl-alpha-D-glucuronate derivative + an alcohol + H(+)</text>
        <dbReference type="Rhea" id="RHEA:67452"/>
        <dbReference type="ChEBI" id="CHEBI:15377"/>
        <dbReference type="ChEBI" id="CHEBI:15378"/>
        <dbReference type="ChEBI" id="CHEBI:30879"/>
        <dbReference type="ChEBI" id="CHEBI:171667"/>
        <dbReference type="ChEBI" id="CHEBI:171668"/>
        <dbReference type="EC" id="3.1.1.117"/>
    </reaction>
    <physiologicalReaction direction="left-to-right" evidence="8">
        <dbReference type="Rhea" id="RHEA:67453"/>
    </physiologicalReaction>
</comment>
<dbReference type="CDD" id="cd16116">
    <property type="entry name" value="Ubl_Smt3_like"/>
    <property type="match status" value="1"/>
</dbReference>
<dbReference type="PANTHER" id="PTHR10562">
    <property type="entry name" value="SMALL UBIQUITIN-RELATED MODIFIER"/>
    <property type="match status" value="1"/>
</dbReference>
<sequence length="419" mass="45283">MSDNEHGMPSQDGGIKQEDPNATINIKVVSSTGEEVFFKIKRSTKLSKLQGAYASKVGKDVSSIRFLYDGERIQEEDTPASLDMEDNDTIDVMVEPFPSPRPAASSFTAQSTLPDPFQYFSSTRRVSSPEEWYACRQPEIKRVLQEYQFGFYPDKSAETVSATRSGNTLSITVSAGGKSGTFRSTLTLPSGASASNPAPVMIAIGGVDNNAYTRAGIAVATLDYLGVAPDGNGKTGAFWSLYNGQDIGALTAWAWGVHRTLDAIEKNVPEIDPKRTATCGCSRLGKAALAAGLFDDRILVTVPMSSGIQGLGPYRYWQLSGQGENLENSKQGAPWWTCSVISGFLNNHERLPYDSHFIAAAIAPRYLVIDEGQSDPYVNARGTATIVYPAVREVYKWLGVADRVGMAIRSGGHCDMSGQ</sequence>
<evidence type="ECO:0000256" key="2">
    <source>
        <dbReference type="ARBA" id="ARBA00010092"/>
    </source>
</evidence>
<comment type="similarity">
    <text evidence="2">Belongs to the carbohydrate esterase 15 (CE15) family.</text>
</comment>
<dbReference type="InterPro" id="IPR000626">
    <property type="entry name" value="Ubiquitin-like_dom"/>
</dbReference>
<evidence type="ECO:0000256" key="5">
    <source>
        <dbReference type="ARBA" id="ARBA00022729"/>
    </source>
</evidence>
<evidence type="ECO:0000256" key="4">
    <source>
        <dbReference type="ARBA" id="ARBA00022525"/>
    </source>
</evidence>
<keyword evidence="4" id="KW-0964">Secreted</keyword>
<name>A0A9W8J3X5_9AGAR</name>
<dbReference type="EC" id="3.1.1.117" evidence="9"/>
<protein>
    <recommendedName>
        <fullName evidence="9">(4-O-methyl)-D-glucuronate--lignin esterase</fullName>
        <ecNumber evidence="9">3.1.1.117</ecNumber>
    </recommendedName>
</protein>
<dbReference type="AlphaFoldDB" id="A0A9W8J3X5"/>
<evidence type="ECO:0000256" key="6">
    <source>
        <dbReference type="ARBA" id="ARBA00022801"/>
    </source>
</evidence>
<gene>
    <name evidence="12" type="ORF">H1R20_g13080</name>
</gene>
<keyword evidence="3" id="KW-0719">Serine esterase</keyword>
<keyword evidence="5" id="KW-0732">Signal</keyword>
<keyword evidence="6" id="KW-0378">Hydrolase</keyword>
<dbReference type="InterPro" id="IPR029058">
    <property type="entry name" value="AB_hydrolase_fold"/>
</dbReference>
<dbReference type="Gene3D" id="3.10.20.90">
    <property type="entry name" value="Phosphatidylinositol 3-kinase Catalytic Subunit, Chain A, domain 1"/>
    <property type="match status" value="1"/>
</dbReference>
<dbReference type="GO" id="GO:0046274">
    <property type="term" value="P:lignin catabolic process"/>
    <property type="evidence" value="ECO:0007669"/>
    <property type="project" value="UniProtKB-KW"/>
</dbReference>
<dbReference type="SUPFAM" id="SSF53474">
    <property type="entry name" value="alpha/beta-Hydrolases"/>
    <property type="match status" value="1"/>
</dbReference>
<evidence type="ECO:0000256" key="3">
    <source>
        <dbReference type="ARBA" id="ARBA00022487"/>
    </source>
</evidence>
<dbReference type="Gene3D" id="3.40.50.1820">
    <property type="entry name" value="alpha/beta hydrolase"/>
    <property type="match status" value="1"/>
</dbReference>
<accession>A0A9W8J3X5</accession>
<evidence type="ECO:0000259" key="11">
    <source>
        <dbReference type="PROSITE" id="PS50053"/>
    </source>
</evidence>
<keyword evidence="7" id="KW-0439">Lignin degradation</keyword>
<organism evidence="12 13">
    <name type="scientific">Candolleomyces eurysporus</name>
    <dbReference type="NCBI Taxonomy" id="2828524"/>
    <lineage>
        <taxon>Eukaryota</taxon>
        <taxon>Fungi</taxon>
        <taxon>Dikarya</taxon>
        <taxon>Basidiomycota</taxon>
        <taxon>Agaricomycotina</taxon>
        <taxon>Agaricomycetes</taxon>
        <taxon>Agaricomycetidae</taxon>
        <taxon>Agaricales</taxon>
        <taxon>Agaricineae</taxon>
        <taxon>Psathyrellaceae</taxon>
        <taxon>Candolleomyces</taxon>
    </lineage>
</organism>
<comment type="subcellular location">
    <subcellularLocation>
        <location evidence="1">Secreted</location>
    </subcellularLocation>
</comment>
<dbReference type="EMBL" id="JANBPK010001256">
    <property type="protein sequence ID" value="KAJ2924010.1"/>
    <property type="molecule type" value="Genomic_DNA"/>
</dbReference>
<evidence type="ECO:0000313" key="13">
    <source>
        <dbReference type="Proteomes" id="UP001140091"/>
    </source>
</evidence>
<dbReference type="SMART" id="SM00213">
    <property type="entry name" value="UBQ"/>
    <property type="match status" value="1"/>
</dbReference>
<dbReference type="InterPro" id="IPR029071">
    <property type="entry name" value="Ubiquitin-like_domsf"/>
</dbReference>
<feature type="region of interest" description="Disordered" evidence="10">
    <location>
        <begin position="1"/>
        <end position="22"/>
    </location>
</feature>
<dbReference type="FunFam" id="3.10.20.90:FF:000202">
    <property type="entry name" value="Small ubiquitin-related modifier I"/>
    <property type="match status" value="1"/>
</dbReference>
<dbReference type="InterPro" id="IPR054579">
    <property type="entry name" value="GCE-like_dom"/>
</dbReference>
<dbReference type="GO" id="GO:0005576">
    <property type="term" value="C:extracellular region"/>
    <property type="evidence" value="ECO:0007669"/>
    <property type="project" value="UniProtKB-SubCell"/>
</dbReference>
<dbReference type="GO" id="GO:0052689">
    <property type="term" value="F:carboxylic ester hydrolase activity"/>
    <property type="evidence" value="ECO:0007669"/>
    <property type="project" value="UniProtKB-KW"/>
</dbReference>
<dbReference type="Pfam" id="PF11976">
    <property type="entry name" value="Rad60-SLD"/>
    <property type="match status" value="1"/>
</dbReference>
<evidence type="ECO:0000256" key="10">
    <source>
        <dbReference type="SAM" id="MobiDB-lite"/>
    </source>
</evidence>
<comment type="caution">
    <text evidence="12">The sequence shown here is derived from an EMBL/GenBank/DDBJ whole genome shotgun (WGS) entry which is preliminary data.</text>
</comment>
<reference evidence="12" key="1">
    <citation type="submission" date="2022-06" db="EMBL/GenBank/DDBJ databases">
        <title>Genome Sequence of Candolleomyces eurysporus.</title>
        <authorList>
            <person name="Buettner E."/>
        </authorList>
    </citation>
    <scope>NUCLEOTIDE SEQUENCE</scope>
    <source>
        <strain evidence="12">VTCC 930004</strain>
    </source>
</reference>
<dbReference type="SUPFAM" id="SSF54236">
    <property type="entry name" value="Ubiquitin-like"/>
    <property type="match status" value="1"/>
</dbReference>
<evidence type="ECO:0000313" key="12">
    <source>
        <dbReference type="EMBL" id="KAJ2924010.1"/>
    </source>
</evidence>
<dbReference type="Proteomes" id="UP001140091">
    <property type="component" value="Unassembled WGS sequence"/>
</dbReference>
<feature type="domain" description="Ubiquitin-like" evidence="11">
    <location>
        <begin position="22"/>
        <end position="95"/>
    </location>
</feature>
<evidence type="ECO:0000256" key="8">
    <source>
        <dbReference type="ARBA" id="ARBA00024511"/>
    </source>
</evidence>
<dbReference type="Pfam" id="PF22244">
    <property type="entry name" value="GCE_fung"/>
    <property type="match status" value="1"/>
</dbReference>
<dbReference type="OrthoDB" id="3781271at2759"/>
<evidence type="ECO:0000256" key="7">
    <source>
        <dbReference type="ARBA" id="ARBA00023185"/>
    </source>
</evidence>